<evidence type="ECO:0000256" key="7">
    <source>
        <dbReference type="SAM" id="MobiDB-lite"/>
    </source>
</evidence>
<dbReference type="Proteomes" id="UP001146120">
    <property type="component" value="Unassembled WGS sequence"/>
</dbReference>
<reference evidence="9" key="2">
    <citation type="journal article" date="2023" name="Microbiol Resour">
        <title>Decontamination and Annotation of the Draft Genome Sequence of the Oomycete Lagenidium giganteum ARSEF 373.</title>
        <authorList>
            <person name="Morgan W.R."/>
            <person name="Tartar A."/>
        </authorList>
    </citation>
    <scope>NUCLEOTIDE SEQUENCE</scope>
    <source>
        <strain evidence="9">ARSEF 373</strain>
    </source>
</reference>
<dbReference type="GO" id="GO:0042162">
    <property type="term" value="F:telomeric DNA binding"/>
    <property type="evidence" value="ECO:0007669"/>
    <property type="project" value="TreeGrafter"/>
</dbReference>
<name>A0AAV2YML9_9STRA</name>
<sequence length="623" mass="69917">MARGRASGLSSSSSSEQDNDKDSTYSESDHDSDNAALLFQGHQFYISRALRPNRRLELLRLIPKYGGTVVPHIRPDAVELVDDDKLEPAKDWVAASFVFDSVAAMQLKDVTRYMYQVPLPERKRARRTRKPYTVEEDAKMLKFVKENAPYWTTKMSIPEAFWYGAAEKKLTDHPPQSMHEHFRKKLRLLTKLEQERLLQHAEREQQNTSTTDAPPTTAQRDPEVPSTPQQPRERAGSPSTDKKSSSAETASPGNATATEQAPKAATRTPSKTPPPHNRRVSPAHAKPQTNSGNTTTTDSARTPGTQRRLGDDDEEQKEEAEPEDVRTPQPKALRRSTRSTSASKQPLRTEPADNGSKDPQKDGASTRSQPSATRQHRTPPPSSAKQRSRALTVDDDEEEQKENDQTDERKTQRVSKRGAPAPDGDETEEEQRDEARTTPRAIKRTRSTPNANPSSKQRQRSNSATQTPPAPPQQAGSVGVVFDSHWVHRLAQLASNDEVRQYFEHQQAREDENLEDVEVQGIPIMSETESEQAIARLQFASSQDPDAVIHALFYSSGDVDVAAAFFRGEMPVGMWSAEEDRLLQPFLKSSLEELRLAQRRGAFDGLRTPRPFTQVVRRVQFLQ</sequence>
<evidence type="ECO:0000256" key="4">
    <source>
        <dbReference type="ARBA" id="ARBA00022454"/>
    </source>
</evidence>
<feature type="compositionally biased region" description="Basic and acidic residues" evidence="7">
    <location>
        <begin position="402"/>
        <end position="411"/>
    </location>
</feature>
<evidence type="ECO:0000256" key="2">
    <source>
        <dbReference type="ARBA" id="ARBA00004574"/>
    </source>
</evidence>
<organism evidence="9 10">
    <name type="scientific">Lagenidium giganteum</name>
    <dbReference type="NCBI Taxonomy" id="4803"/>
    <lineage>
        <taxon>Eukaryota</taxon>
        <taxon>Sar</taxon>
        <taxon>Stramenopiles</taxon>
        <taxon>Oomycota</taxon>
        <taxon>Peronosporomycetes</taxon>
        <taxon>Pythiales</taxon>
        <taxon>Pythiaceae</taxon>
    </lineage>
</organism>
<dbReference type="PANTHER" id="PTHR16466">
    <property type="entry name" value="TELOMERE REPEAT-BINDING FACTOR 2-INTERACTING PROTEIN 1"/>
    <property type="match status" value="1"/>
</dbReference>
<feature type="compositionally biased region" description="Acidic residues" evidence="7">
    <location>
        <begin position="311"/>
        <end position="322"/>
    </location>
</feature>
<comment type="subcellular location">
    <subcellularLocation>
        <location evidence="2">Chromosome</location>
        <location evidence="2">Telomere</location>
    </subcellularLocation>
    <subcellularLocation>
        <location evidence="1">Nucleus</location>
    </subcellularLocation>
</comment>
<dbReference type="Gene3D" id="1.10.10.60">
    <property type="entry name" value="Homeodomain-like"/>
    <property type="match status" value="1"/>
</dbReference>
<evidence type="ECO:0000256" key="1">
    <source>
        <dbReference type="ARBA" id="ARBA00004123"/>
    </source>
</evidence>
<evidence type="ECO:0000256" key="5">
    <source>
        <dbReference type="ARBA" id="ARBA00022895"/>
    </source>
</evidence>
<dbReference type="InterPro" id="IPR001357">
    <property type="entry name" value="BRCT_dom"/>
</dbReference>
<evidence type="ECO:0000256" key="6">
    <source>
        <dbReference type="ARBA" id="ARBA00023242"/>
    </source>
</evidence>
<evidence type="ECO:0000313" key="9">
    <source>
        <dbReference type="EMBL" id="DAZ94716.1"/>
    </source>
</evidence>
<feature type="domain" description="BRCT" evidence="8">
    <location>
        <begin position="34"/>
        <end position="115"/>
    </location>
</feature>
<evidence type="ECO:0000259" key="8">
    <source>
        <dbReference type="PROSITE" id="PS50172"/>
    </source>
</evidence>
<feature type="compositionally biased region" description="Polar residues" evidence="7">
    <location>
        <begin position="206"/>
        <end position="219"/>
    </location>
</feature>
<keyword evidence="10" id="KW-1185">Reference proteome</keyword>
<feature type="region of interest" description="Disordered" evidence="7">
    <location>
        <begin position="1"/>
        <end position="31"/>
    </location>
</feature>
<comment type="caution">
    <text evidence="9">The sequence shown here is derived from an EMBL/GenBank/DDBJ whole genome shotgun (WGS) entry which is preliminary data.</text>
</comment>
<comment type="similarity">
    <text evidence="3">Belongs to the RAP1 family.</text>
</comment>
<dbReference type="InterPro" id="IPR009057">
    <property type="entry name" value="Homeodomain-like_sf"/>
</dbReference>
<protein>
    <recommendedName>
        <fullName evidence="8">BRCT domain-containing protein</fullName>
    </recommendedName>
</protein>
<reference evidence="9" key="1">
    <citation type="submission" date="2022-11" db="EMBL/GenBank/DDBJ databases">
        <authorList>
            <person name="Morgan W.R."/>
            <person name="Tartar A."/>
        </authorList>
    </citation>
    <scope>NUCLEOTIDE SEQUENCE</scope>
    <source>
        <strain evidence="9">ARSEF 373</strain>
    </source>
</reference>
<dbReference type="SUPFAM" id="SSF46689">
    <property type="entry name" value="Homeodomain-like"/>
    <property type="match status" value="1"/>
</dbReference>
<keyword evidence="5" id="KW-0779">Telomere</keyword>
<dbReference type="InterPro" id="IPR036420">
    <property type="entry name" value="BRCT_dom_sf"/>
</dbReference>
<feature type="compositionally biased region" description="Polar residues" evidence="7">
    <location>
        <begin position="363"/>
        <end position="373"/>
    </location>
</feature>
<dbReference type="CDD" id="cd11655">
    <property type="entry name" value="rap1_myb-like"/>
    <property type="match status" value="1"/>
</dbReference>
<dbReference type="GO" id="GO:0031848">
    <property type="term" value="P:protection from non-homologous end joining at telomere"/>
    <property type="evidence" value="ECO:0007669"/>
    <property type="project" value="TreeGrafter"/>
</dbReference>
<dbReference type="GO" id="GO:0010833">
    <property type="term" value="P:telomere maintenance via telomere lengthening"/>
    <property type="evidence" value="ECO:0007669"/>
    <property type="project" value="TreeGrafter"/>
</dbReference>
<keyword evidence="6" id="KW-0539">Nucleus</keyword>
<feature type="compositionally biased region" description="Acidic residues" evidence="7">
    <location>
        <begin position="423"/>
        <end position="432"/>
    </location>
</feature>
<feature type="compositionally biased region" description="Polar residues" evidence="7">
    <location>
        <begin position="287"/>
        <end position="305"/>
    </location>
</feature>
<feature type="compositionally biased region" description="Basic and acidic residues" evidence="7">
    <location>
        <begin position="231"/>
        <end position="245"/>
    </location>
</feature>
<feature type="compositionally biased region" description="Polar residues" evidence="7">
    <location>
        <begin position="246"/>
        <end position="259"/>
    </location>
</feature>
<dbReference type="EMBL" id="DAKRPA010000236">
    <property type="protein sequence ID" value="DAZ94716.1"/>
    <property type="molecule type" value="Genomic_DNA"/>
</dbReference>
<feature type="compositionally biased region" description="Polar residues" evidence="7">
    <location>
        <begin position="447"/>
        <end position="463"/>
    </location>
</feature>
<dbReference type="PROSITE" id="PS50172">
    <property type="entry name" value="BRCT"/>
    <property type="match status" value="1"/>
</dbReference>
<dbReference type="InterPro" id="IPR039595">
    <property type="entry name" value="TE2IP/Rap1"/>
</dbReference>
<dbReference type="Pfam" id="PF16589">
    <property type="entry name" value="BRCT_2"/>
    <property type="match status" value="1"/>
</dbReference>
<feature type="region of interest" description="Disordered" evidence="7">
    <location>
        <begin position="201"/>
        <end position="477"/>
    </location>
</feature>
<dbReference type="AlphaFoldDB" id="A0AAV2YML9"/>
<accession>A0AAV2YML9</accession>
<keyword evidence="4" id="KW-0158">Chromosome</keyword>
<dbReference type="Gene3D" id="3.40.50.10190">
    <property type="entry name" value="BRCT domain"/>
    <property type="match status" value="1"/>
</dbReference>
<dbReference type="PANTHER" id="PTHR16466:SF6">
    <property type="entry name" value="TELOMERIC REPEAT-BINDING FACTOR 2-INTERACTING PROTEIN 1"/>
    <property type="match status" value="1"/>
</dbReference>
<evidence type="ECO:0000256" key="3">
    <source>
        <dbReference type="ARBA" id="ARBA00010467"/>
    </source>
</evidence>
<proteinExistence type="inferred from homology"/>
<feature type="compositionally biased region" description="Basic and acidic residues" evidence="7">
    <location>
        <begin position="18"/>
        <end position="31"/>
    </location>
</feature>
<dbReference type="GO" id="GO:0070187">
    <property type="term" value="C:shelterin complex"/>
    <property type="evidence" value="ECO:0007669"/>
    <property type="project" value="TreeGrafter"/>
</dbReference>
<gene>
    <name evidence="9" type="ORF">N0F65_012669</name>
</gene>
<dbReference type="SUPFAM" id="SSF52113">
    <property type="entry name" value="BRCT domain"/>
    <property type="match status" value="1"/>
</dbReference>
<evidence type="ECO:0000313" key="10">
    <source>
        <dbReference type="Proteomes" id="UP001146120"/>
    </source>
</evidence>